<comment type="caution">
    <text evidence="2">The sequence shown here is derived from an EMBL/GenBank/DDBJ whole genome shotgun (WGS) entry which is preliminary data.</text>
</comment>
<keyword evidence="3" id="KW-1185">Reference proteome</keyword>
<evidence type="ECO:0000256" key="1">
    <source>
        <dbReference type="SAM" id="Phobius"/>
    </source>
</evidence>
<keyword evidence="1" id="KW-1133">Transmembrane helix</keyword>
<dbReference type="RefSeq" id="WP_111148022.1">
    <property type="nucleotide sequence ID" value="NZ_QKRB01000053.1"/>
</dbReference>
<dbReference type="OrthoDB" id="2619264at2"/>
<organism evidence="2 3">
    <name type="scientific">Paenibacillus sambharensis</name>
    <dbReference type="NCBI Taxonomy" id="1803190"/>
    <lineage>
        <taxon>Bacteria</taxon>
        <taxon>Bacillati</taxon>
        <taxon>Bacillota</taxon>
        <taxon>Bacilli</taxon>
        <taxon>Bacillales</taxon>
        <taxon>Paenibacillaceae</taxon>
        <taxon>Paenibacillus</taxon>
    </lineage>
</organism>
<dbReference type="EMBL" id="QKRB01000053">
    <property type="protein sequence ID" value="PZD94254.1"/>
    <property type="molecule type" value="Genomic_DNA"/>
</dbReference>
<dbReference type="Proteomes" id="UP000249522">
    <property type="component" value="Unassembled WGS sequence"/>
</dbReference>
<proteinExistence type="predicted"/>
<name>A0A2W1LI94_9BACL</name>
<evidence type="ECO:0000313" key="3">
    <source>
        <dbReference type="Proteomes" id="UP000249522"/>
    </source>
</evidence>
<accession>A0A2W1LI94</accession>
<sequence length="90" mass="10414">MVNKRKAKHALFAIASLAMLFYGLPRIELGEGFTLQNVFGAIWVGFAMMVAAAHLHMLFNVSEETSRHLTSVKRKKYAMWQQTIERRFNR</sequence>
<protein>
    <submittedName>
        <fullName evidence="2">Uncharacterized protein</fullName>
    </submittedName>
</protein>
<feature type="transmembrane region" description="Helical" evidence="1">
    <location>
        <begin position="40"/>
        <end position="59"/>
    </location>
</feature>
<dbReference type="AlphaFoldDB" id="A0A2W1LI94"/>
<reference evidence="2 3" key="1">
    <citation type="submission" date="2018-06" db="EMBL/GenBank/DDBJ databases">
        <title>Paenibacillus imtechensis sp. nov.</title>
        <authorList>
            <person name="Pinnaka A.K."/>
            <person name="Singh H."/>
            <person name="Kaur M."/>
        </authorList>
    </citation>
    <scope>NUCLEOTIDE SEQUENCE [LARGE SCALE GENOMIC DNA]</scope>
    <source>
        <strain evidence="2 3">SMB1</strain>
    </source>
</reference>
<keyword evidence="1" id="KW-0812">Transmembrane</keyword>
<evidence type="ECO:0000313" key="2">
    <source>
        <dbReference type="EMBL" id="PZD94254.1"/>
    </source>
</evidence>
<keyword evidence="1" id="KW-0472">Membrane</keyword>
<gene>
    <name evidence="2" type="ORF">DNH61_17720</name>
</gene>